<dbReference type="CDD" id="cd03185">
    <property type="entry name" value="GST_C_Tau"/>
    <property type="match status" value="1"/>
</dbReference>
<evidence type="ECO:0000313" key="6">
    <source>
        <dbReference type="EMBL" id="KAK9085668.1"/>
    </source>
</evidence>
<evidence type="ECO:0000259" key="5">
    <source>
        <dbReference type="PROSITE" id="PS50405"/>
    </source>
</evidence>
<dbReference type="InterPro" id="IPR036282">
    <property type="entry name" value="Glutathione-S-Trfase_C_sf"/>
</dbReference>
<dbReference type="EC" id="2.5.1.18" evidence="3"/>
<reference evidence="6 7" key="1">
    <citation type="submission" date="2024-01" db="EMBL/GenBank/DDBJ databases">
        <title>Genome assemblies of Stephania.</title>
        <authorList>
            <person name="Yang L."/>
        </authorList>
    </citation>
    <scope>NUCLEOTIDE SEQUENCE [LARGE SCALE GENOMIC DNA]</scope>
    <source>
        <strain evidence="6">QJT</strain>
        <tissue evidence="6">Leaf</tissue>
    </source>
</reference>
<feature type="domain" description="GST N-terminal" evidence="4">
    <location>
        <begin position="5"/>
        <end position="85"/>
    </location>
</feature>
<feature type="domain" description="GST C-terminal" evidence="5">
    <location>
        <begin position="90"/>
        <end position="210"/>
    </location>
</feature>
<dbReference type="PROSITE" id="PS50405">
    <property type="entry name" value="GST_CTER"/>
    <property type="match status" value="1"/>
</dbReference>
<evidence type="ECO:0000313" key="7">
    <source>
        <dbReference type="Proteomes" id="UP001417504"/>
    </source>
</evidence>
<dbReference type="GO" id="GO:0006749">
    <property type="term" value="P:glutathione metabolic process"/>
    <property type="evidence" value="ECO:0007669"/>
    <property type="project" value="InterPro"/>
</dbReference>
<dbReference type="InterPro" id="IPR036249">
    <property type="entry name" value="Thioredoxin-like_sf"/>
</dbReference>
<evidence type="ECO:0000259" key="4">
    <source>
        <dbReference type="PROSITE" id="PS50404"/>
    </source>
</evidence>
<evidence type="ECO:0000256" key="2">
    <source>
        <dbReference type="ARBA" id="ARBA00047960"/>
    </source>
</evidence>
<keyword evidence="3" id="KW-0963">Cytoplasm</keyword>
<dbReference type="Pfam" id="PF02798">
    <property type="entry name" value="GST_N"/>
    <property type="match status" value="1"/>
</dbReference>
<accession>A0AAP0E608</accession>
<evidence type="ECO:0000256" key="1">
    <source>
        <dbReference type="ARBA" id="ARBA00022679"/>
    </source>
</evidence>
<protein>
    <recommendedName>
        <fullName evidence="3">Glutathione S-transferase</fullName>
        <ecNumber evidence="3">2.5.1.18</ecNumber>
    </recommendedName>
</protein>
<keyword evidence="7" id="KW-1185">Reference proteome</keyword>
<comment type="catalytic activity">
    <reaction evidence="2 3">
        <text>RX + glutathione = an S-substituted glutathione + a halide anion + H(+)</text>
        <dbReference type="Rhea" id="RHEA:16437"/>
        <dbReference type="ChEBI" id="CHEBI:15378"/>
        <dbReference type="ChEBI" id="CHEBI:16042"/>
        <dbReference type="ChEBI" id="CHEBI:17792"/>
        <dbReference type="ChEBI" id="CHEBI:57925"/>
        <dbReference type="ChEBI" id="CHEBI:90779"/>
        <dbReference type="EC" id="2.5.1.18"/>
    </reaction>
</comment>
<dbReference type="PROSITE" id="PS50404">
    <property type="entry name" value="GST_NTER"/>
    <property type="match status" value="1"/>
</dbReference>
<dbReference type="SFLD" id="SFLDG01152">
    <property type="entry name" value="Main.3:_Omega-_and_Tau-like"/>
    <property type="match status" value="1"/>
</dbReference>
<dbReference type="AlphaFoldDB" id="A0AAP0E608"/>
<dbReference type="SFLD" id="SFLDG00358">
    <property type="entry name" value="Main_(cytGST)"/>
    <property type="match status" value="1"/>
</dbReference>
<name>A0AAP0E608_9MAGN</name>
<dbReference type="SUPFAM" id="SSF52833">
    <property type="entry name" value="Thioredoxin-like"/>
    <property type="match status" value="1"/>
</dbReference>
<dbReference type="Pfam" id="PF13410">
    <property type="entry name" value="GST_C_2"/>
    <property type="match status" value="1"/>
</dbReference>
<comment type="function">
    <text evidence="3">Is involved in the conjugation of reduced glutathione to a wide number of exogenous and endogenous hydrophobic electrophiles.</text>
</comment>
<dbReference type="InterPro" id="IPR045074">
    <property type="entry name" value="GST_C_Tau"/>
</dbReference>
<comment type="similarity">
    <text evidence="3">Belongs to the GST superfamily.</text>
</comment>
<dbReference type="InterPro" id="IPR010987">
    <property type="entry name" value="Glutathione-S-Trfase_C-like"/>
</dbReference>
<dbReference type="Gene3D" id="3.40.30.10">
    <property type="entry name" value="Glutaredoxin"/>
    <property type="match status" value="1"/>
</dbReference>
<dbReference type="Gene3D" id="1.20.1050.10">
    <property type="match status" value="1"/>
</dbReference>
<dbReference type="GO" id="GO:0005829">
    <property type="term" value="C:cytosol"/>
    <property type="evidence" value="ECO:0007669"/>
    <property type="project" value="UniProtKB-SubCell"/>
</dbReference>
<dbReference type="SUPFAM" id="SSF47616">
    <property type="entry name" value="GST C-terminal domain-like"/>
    <property type="match status" value="1"/>
</dbReference>
<comment type="subcellular location">
    <subcellularLocation>
        <location evidence="3">Cytoplasm</location>
        <location evidence="3">Cytosol</location>
    </subcellularLocation>
</comment>
<dbReference type="InterPro" id="IPR040079">
    <property type="entry name" value="Glutathione_S-Trfase"/>
</dbReference>
<organism evidence="6 7">
    <name type="scientific">Stephania japonica</name>
    <dbReference type="NCBI Taxonomy" id="461633"/>
    <lineage>
        <taxon>Eukaryota</taxon>
        <taxon>Viridiplantae</taxon>
        <taxon>Streptophyta</taxon>
        <taxon>Embryophyta</taxon>
        <taxon>Tracheophyta</taxon>
        <taxon>Spermatophyta</taxon>
        <taxon>Magnoliopsida</taxon>
        <taxon>Ranunculales</taxon>
        <taxon>Menispermaceae</taxon>
        <taxon>Menispermoideae</taxon>
        <taxon>Cissampelideae</taxon>
        <taxon>Stephania</taxon>
    </lineage>
</organism>
<dbReference type="GO" id="GO:0004364">
    <property type="term" value="F:glutathione transferase activity"/>
    <property type="evidence" value="ECO:0007669"/>
    <property type="project" value="UniProtKB-UniRule"/>
</dbReference>
<dbReference type="CDD" id="cd03058">
    <property type="entry name" value="GST_N_Tau"/>
    <property type="match status" value="1"/>
</dbReference>
<dbReference type="FunFam" id="3.40.30.10:FF:000014">
    <property type="entry name" value="Tau class glutathione S-transferase"/>
    <property type="match status" value="1"/>
</dbReference>
<gene>
    <name evidence="6" type="ORF">Sjap_026079</name>
</gene>
<sequence length="221" mass="25094">MSKNDEVVLLDFWASPFAMRVKIVLAEKGIEFEAREEDIMGGQSELLLNSNPIHKKVPVLLHYGKPICESAIIVSYIDEVWPSPALLPTCYYARAQARFWADFIDKKLFDGGCGIWRNNGDALELGKKEFIEILQVLEGALGEKDFFGGDNFGFVDTIAIPHASWFYAYEQFGGFKVEDVCPKLSAWIKRCLERDSVTKSLPDPSKVYEFLCMFRKMNGLD</sequence>
<comment type="caution">
    <text evidence="6">The sequence shown here is derived from an EMBL/GenBank/DDBJ whole genome shotgun (WGS) entry which is preliminary data.</text>
</comment>
<keyword evidence="1 3" id="KW-0808">Transferase</keyword>
<dbReference type="EMBL" id="JBBNAE010000011">
    <property type="protein sequence ID" value="KAK9085668.1"/>
    <property type="molecule type" value="Genomic_DNA"/>
</dbReference>
<dbReference type="Proteomes" id="UP001417504">
    <property type="component" value="Unassembled WGS sequence"/>
</dbReference>
<dbReference type="PANTHER" id="PTHR11260">
    <property type="entry name" value="GLUTATHIONE S-TRANSFERASE, GST, SUPERFAMILY, GST DOMAIN CONTAINING"/>
    <property type="match status" value="1"/>
</dbReference>
<proteinExistence type="inferred from homology"/>
<dbReference type="InterPro" id="IPR045073">
    <property type="entry name" value="Omega/Tau-like"/>
</dbReference>
<dbReference type="PANTHER" id="PTHR11260:SF547">
    <property type="entry name" value="GLUTATHIONE S-TRANSFERASE"/>
    <property type="match status" value="1"/>
</dbReference>
<evidence type="ECO:0000256" key="3">
    <source>
        <dbReference type="RuleBase" id="RU369102"/>
    </source>
</evidence>
<dbReference type="SFLD" id="SFLDS00019">
    <property type="entry name" value="Glutathione_Transferase_(cytos"/>
    <property type="match status" value="1"/>
</dbReference>
<dbReference type="FunFam" id="1.20.1050.10:FF:000018">
    <property type="entry name" value="Glutathione S-transferase U20"/>
    <property type="match status" value="1"/>
</dbReference>
<dbReference type="InterPro" id="IPR004045">
    <property type="entry name" value="Glutathione_S-Trfase_N"/>
</dbReference>